<dbReference type="PANTHER" id="PTHR43776">
    <property type="entry name" value="TRANSPORT ATP-BINDING PROTEIN"/>
    <property type="match status" value="1"/>
</dbReference>
<dbReference type="NCBIfam" id="TIGR01727">
    <property type="entry name" value="oligo_HPY"/>
    <property type="match status" value="1"/>
</dbReference>
<evidence type="ECO:0000313" key="7">
    <source>
        <dbReference type="Proteomes" id="UP000663629"/>
    </source>
</evidence>
<dbReference type="Pfam" id="PF08352">
    <property type="entry name" value="oligo_HPY"/>
    <property type="match status" value="1"/>
</dbReference>
<keyword evidence="6" id="KW-0614">Plasmid</keyword>
<accession>A0ABX7JPD8</accession>
<evidence type="ECO:0000259" key="5">
    <source>
        <dbReference type="PROSITE" id="PS50893"/>
    </source>
</evidence>
<feature type="domain" description="ABC transporter" evidence="5">
    <location>
        <begin position="17"/>
        <end position="258"/>
    </location>
</feature>
<dbReference type="InterPro" id="IPR003593">
    <property type="entry name" value="AAA+_ATPase"/>
</dbReference>
<keyword evidence="3" id="KW-0547">Nucleotide-binding</keyword>
<dbReference type="GO" id="GO:0005524">
    <property type="term" value="F:ATP binding"/>
    <property type="evidence" value="ECO:0007669"/>
    <property type="project" value="UniProtKB-KW"/>
</dbReference>
<geneLocation type="plasmid" evidence="6 7">
    <name>p2</name>
</geneLocation>
<sequence>MPDVILEVEGIKKHFPVRQGSLISPETGWLKAVDGVDFTIAEGETLGLVGESGCGKSTTSKLVLLLEDLTDGTIRFRGKDVAQFTAEDSRAYRRAIQAVFQDPYSSLSPRLRVKDIVGEPVRVNTDMRGARLLDRVRKVLCDVGLSDPSVPFNYPHEFSGGQRQRIAIARALALEPSMIVLDEPVSALDVSIRAQIMNLLKDLQQENGVAYFLIAHDLAVVRHMSNRIGVMYLGKLVEIADSDELSLRPLHPYTQALYSAALPSHPDIHKEEIILTGEVPSPLNPPSGCPFRTRCIHAMPVCAEVTPRLTEAAPGHFVACHLQNSPA</sequence>
<name>A0ABX7JPD8_9RHOB</name>
<organism evidence="6 7">
    <name type="scientific">Paracoccus methylovorus</name>
    <dbReference type="NCBI Taxonomy" id="2812658"/>
    <lineage>
        <taxon>Bacteria</taxon>
        <taxon>Pseudomonadati</taxon>
        <taxon>Pseudomonadota</taxon>
        <taxon>Alphaproteobacteria</taxon>
        <taxon>Rhodobacterales</taxon>
        <taxon>Paracoccaceae</taxon>
        <taxon>Paracoccus</taxon>
    </lineage>
</organism>
<reference evidence="6 7" key="1">
    <citation type="submission" date="2021-02" db="EMBL/GenBank/DDBJ databases">
        <title>Paracoccus methylovroum sp.nov., a new methanol and methylamine utilizing methylotrophic denitrifer.</title>
        <authorList>
            <person name="Timsy T."/>
            <person name="Behrendt U."/>
            <person name="Ulrich A."/>
            <person name="Spanner T."/>
            <person name="Foesel B.U."/>
            <person name="Horn M.A."/>
            <person name="Kolb S."/>
        </authorList>
    </citation>
    <scope>NUCLEOTIDE SEQUENCE [LARGE SCALE GENOMIC DNA]</scope>
    <source>
        <strain evidence="6 7">H4-D09</strain>
        <plasmid evidence="6 7">p2</plasmid>
    </source>
</reference>
<evidence type="ECO:0000256" key="3">
    <source>
        <dbReference type="ARBA" id="ARBA00022741"/>
    </source>
</evidence>
<gene>
    <name evidence="6" type="ORF">JWJ88_21650</name>
</gene>
<comment type="subcellular location">
    <subcellularLocation>
        <location evidence="1">Cell inner membrane</location>
        <topology evidence="1">Peripheral membrane protein</topology>
    </subcellularLocation>
</comment>
<evidence type="ECO:0000256" key="2">
    <source>
        <dbReference type="ARBA" id="ARBA00022448"/>
    </source>
</evidence>
<evidence type="ECO:0000256" key="1">
    <source>
        <dbReference type="ARBA" id="ARBA00004417"/>
    </source>
</evidence>
<dbReference type="InterPro" id="IPR003439">
    <property type="entry name" value="ABC_transporter-like_ATP-bd"/>
</dbReference>
<dbReference type="InterPro" id="IPR017871">
    <property type="entry name" value="ABC_transporter-like_CS"/>
</dbReference>
<dbReference type="RefSeq" id="WP_205297031.1">
    <property type="nucleotide sequence ID" value="NZ_CP070372.1"/>
</dbReference>
<dbReference type="Gene3D" id="3.40.50.300">
    <property type="entry name" value="P-loop containing nucleotide triphosphate hydrolases"/>
    <property type="match status" value="1"/>
</dbReference>
<keyword evidence="2" id="KW-0813">Transport</keyword>
<dbReference type="PROSITE" id="PS50893">
    <property type="entry name" value="ABC_TRANSPORTER_2"/>
    <property type="match status" value="1"/>
</dbReference>
<dbReference type="SUPFAM" id="SSF52540">
    <property type="entry name" value="P-loop containing nucleoside triphosphate hydrolases"/>
    <property type="match status" value="1"/>
</dbReference>
<protein>
    <submittedName>
        <fullName evidence="6">ATP-binding cassette domain-containing protein</fullName>
    </submittedName>
</protein>
<dbReference type="Pfam" id="PF00005">
    <property type="entry name" value="ABC_tran"/>
    <property type="match status" value="1"/>
</dbReference>
<dbReference type="InterPro" id="IPR050319">
    <property type="entry name" value="ABC_transp_ATP-bind"/>
</dbReference>
<proteinExistence type="predicted"/>
<evidence type="ECO:0000313" key="6">
    <source>
        <dbReference type="EMBL" id="QRZ16147.1"/>
    </source>
</evidence>
<dbReference type="EMBL" id="CP070372">
    <property type="protein sequence ID" value="QRZ16147.1"/>
    <property type="molecule type" value="Genomic_DNA"/>
</dbReference>
<dbReference type="SMART" id="SM00382">
    <property type="entry name" value="AAA"/>
    <property type="match status" value="1"/>
</dbReference>
<keyword evidence="4 6" id="KW-0067">ATP-binding</keyword>
<evidence type="ECO:0000256" key="4">
    <source>
        <dbReference type="ARBA" id="ARBA00022840"/>
    </source>
</evidence>
<keyword evidence="7" id="KW-1185">Reference proteome</keyword>
<dbReference type="InterPro" id="IPR027417">
    <property type="entry name" value="P-loop_NTPase"/>
</dbReference>
<dbReference type="PROSITE" id="PS00211">
    <property type="entry name" value="ABC_TRANSPORTER_1"/>
    <property type="match status" value="1"/>
</dbReference>
<dbReference type="InterPro" id="IPR013563">
    <property type="entry name" value="Oligopep_ABC_C"/>
</dbReference>
<dbReference type="Proteomes" id="UP000663629">
    <property type="component" value="Plasmid p2"/>
</dbReference>
<dbReference type="CDD" id="cd03257">
    <property type="entry name" value="ABC_NikE_OppD_transporters"/>
    <property type="match status" value="1"/>
</dbReference>